<dbReference type="EMBL" id="BARU01034172">
    <property type="protein sequence ID" value="GAH62112.1"/>
    <property type="molecule type" value="Genomic_DNA"/>
</dbReference>
<dbReference type="AlphaFoldDB" id="X1GY75"/>
<feature type="compositionally biased region" description="Basic residues" evidence="1">
    <location>
        <begin position="34"/>
        <end position="45"/>
    </location>
</feature>
<feature type="non-terminal residue" evidence="2">
    <location>
        <position position="1"/>
    </location>
</feature>
<proteinExistence type="predicted"/>
<accession>X1GY75</accession>
<sequence length="45" mass="5123">EQHDVSAKHPKVVKRLLDLAGKMREDLGDSTKKMTGRNRRPPGRI</sequence>
<name>X1GY75_9ZZZZ</name>
<reference evidence="2" key="1">
    <citation type="journal article" date="2014" name="Front. Microbiol.">
        <title>High frequency of phylogenetically diverse reductive dehalogenase-homologous genes in deep subseafloor sedimentary metagenomes.</title>
        <authorList>
            <person name="Kawai M."/>
            <person name="Futagami T."/>
            <person name="Toyoda A."/>
            <person name="Takaki Y."/>
            <person name="Nishi S."/>
            <person name="Hori S."/>
            <person name="Arai W."/>
            <person name="Tsubouchi T."/>
            <person name="Morono Y."/>
            <person name="Uchiyama I."/>
            <person name="Ito T."/>
            <person name="Fujiyama A."/>
            <person name="Inagaki F."/>
            <person name="Takami H."/>
        </authorList>
    </citation>
    <scope>NUCLEOTIDE SEQUENCE</scope>
    <source>
        <strain evidence="2">Expedition CK06-06</strain>
    </source>
</reference>
<comment type="caution">
    <text evidence="2">The sequence shown here is derived from an EMBL/GenBank/DDBJ whole genome shotgun (WGS) entry which is preliminary data.</text>
</comment>
<feature type="compositionally biased region" description="Basic and acidic residues" evidence="1">
    <location>
        <begin position="23"/>
        <end position="32"/>
    </location>
</feature>
<organism evidence="2">
    <name type="scientific">marine sediment metagenome</name>
    <dbReference type="NCBI Taxonomy" id="412755"/>
    <lineage>
        <taxon>unclassified sequences</taxon>
        <taxon>metagenomes</taxon>
        <taxon>ecological metagenomes</taxon>
    </lineage>
</organism>
<feature type="region of interest" description="Disordered" evidence="1">
    <location>
        <begin position="23"/>
        <end position="45"/>
    </location>
</feature>
<gene>
    <name evidence="2" type="ORF">S03H2_53682</name>
</gene>
<protein>
    <submittedName>
        <fullName evidence="2">Uncharacterized protein</fullName>
    </submittedName>
</protein>
<evidence type="ECO:0000256" key="1">
    <source>
        <dbReference type="SAM" id="MobiDB-lite"/>
    </source>
</evidence>
<evidence type="ECO:0000313" key="2">
    <source>
        <dbReference type="EMBL" id="GAH62112.1"/>
    </source>
</evidence>